<evidence type="ECO:0008006" key="3">
    <source>
        <dbReference type="Google" id="ProtNLM"/>
    </source>
</evidence>
<accession>A0A1W6YGU6</accession>
<dbReference type="Gene3D" id="3.20.10.10">
    <property type="entry name" value="D-amino Acid Aminotransferase, subunit A, domain 2"/>
    <property type="match status" value="1"/>
</dbReference>
<dbReference type="InterPro" id="IPR043132">
    <property type="entry name" value="BCAT-like_C"/>
</dbReference>
<dbReference type="OrthoDB" id="9805628at2"/>
<dbReference type="GO" id="GO:0003824">
    <property type="term" value="F:catalytic activity"/>
    <property type="evidence" value="ECO:0007669"/>
    <property type="project" value="InterPro"/>
</dbReference>
<dbReference type="InterPro" id="IPR001544">
    <property type="entry name" value="Aminotrans_IV"/>
</dbReference>
<protein>
    <recommendedName>
        <fullName evidence="3">Aminotransferase</fullName>
    </recommendedName>
</protein>
<dbReference type="EMBL" id="CP021108">
    <property type="protein sequence ID" value="ARP80326.1"/>
    <property type="molecule type" value="Genomic_DNA"/>
</dbReference>
<dbReference type="Gene3D" id="3.30.470.10">
    <property type="match status" value="1"/>
</dbReference>
<dbReference type="RefSeq" id="WP_086063556.1">
    <property type="nucleotide sequence ID" value="NZ_CP021108.1"/>
</dbReference>
<organism evidence="1 2">
    <name type="scientific">Bordetella genomosp. 8</name>
    <dbReference type="NCBI Taxonomy" id="1416806"/>
    <lineage>
        <taxon>Bacteria</taxon>
        <taxon>Pseudomonadati</taxon>
        <taxon>Pseudomonadota</taxon>
        <taxon>Betaproteobacteria</taxon>
        <taxon>Burkholderiales</taxon>
        <taxon>Alcaligenaceae</taxon>
        <taxon>Bordetella</taxon>
    </lineage>
</organism>
<name>A0A1W6YGU6_9BORD</name>
<evidence type="ECO:0000313" key="1">
    <source>
        <dbReference type="EMBL" id="ARP80326.1"/>
    </source>
</evidence>
<dbReference type="KEGG" id="bgv:CAL12_05425"/>
<dbReference type="InterPro" id="IPR043131">
    <property type="entry name" value="BCAT-like_N"/>
</dbReference>
<reference evidence="1 2" key="1">
    <citation type="submission" date="2017-05" db="EMBL/GenBank/DDBJ databases">
        <title>Complete and WGS of Bordetella genogroups.</title>
        <authorList>
            <person name="Spilker T."/>
            <person name="LiPuma J."/>
        </authorList>
    </citation>
    <scope>NUCLEOTIDE SEQUENCE [LARGE SCALE GENOMIC DNA]</scope>
    <source>
        <strain evidence="1 2">AU19157</strain>
    </source>
</reference>
<sequence length="234" mass="25629">MTPTPTPAPTASPRATAVLPDLIETIRVDADGRMPLLDRHMARLQASCAALGHRSDADQVRAEVLTAAGTAQGPGPHRLRLLHHPDGTLTLRTAPLPPLPTPQGVCLWTSRLSSGASLLRHKTTHRPWYDDITEWLARHPDLFDAVLCNERGELCEGSRTNVYLQMGGTWFTPPVSCGCLPGVQRAALLDAGLVQERILYEDDMQRATRIRLSNALRGWMDVEFRLGAKAAPAR</sequence>
<dbReference type="Proteomes" id="UP000194151">
    <property type="component" value="Chromosome"/>
</dbReference>
<dbReference type="InterPro" id="IPR036038">
    <property type="entry name" value="Aminotransferase-like"/>
</dbReference>
<dbReference type="Pfam" id="PF01063">
    <property type="entry name" value="Aminotran_4"/>
    <property type="match status" value="1"/>
</dbReference>
<gene>
    <name evidence="1" type="ORF">CAL12_05425</name>
</gene>
<proteinExistence type="predicted"/>
<dbReference type="AlphaFoldDB" id="A0A1W6YGU6"/>
<dbReference type="NCBIfam" id="NF005727">
    <property type="entry name" value="PRK07546.1-1"/>
    <property type="match status" value="1"/>
</dbReference>
<dbReference type="SUPFAM" id="SSF56752">
    <property type="entry name" value="D-aminoacid aminotransferase-like PLP-dependent enzymes"/>
    <property type="match status" value="1"/>
</dbReference>
<evidence type="ECO:0000313" key="2">
    <source>
        <dbReference type="Proteomes" id="UP000194151"/>
    </source>
</evidence>
<keyword evidence="2" id="KW-1185">Reference proteome</keyword>
<dbReference type="STRING" id="1416806.CAL12_05425"/>